<reference evidence="3 4" key="1">
    <citation type="submission" date="2020-05" db="EMBL/GenBank/DDBJ databases">
        <title>Complete closed genome sequence of Defluviicoccus vanus.</title>
        <authorList>
            <person name="Bessarab I."/>
            <person name="Arumugam K."/>
            <person name="Maszenan A.M."/>
            <person name="Seviour R.J."/>
            <person name="Williams R.B."/>
        </authorList>
    </citation>
    <scope>NUCLEOTIDE SEQUENCE [LARGE SCALE GENOMIC DNA]</scope>
    <source>
        <strain evidence="3 4">Ben 114</strain>
    </source>
</reference>
<feature type="transmembrane region" description="Helical" evidence="1">
    <location>
        <begin position="208"/>
        <end position="231"/>
    </location>
</feature>
<evidence type="ECO:0000313" key="4">
    <source>
        <dbReference type="Proteomes" id="UP000516369"/>
    </source>
</evidence>
<dbReference type="GO" id="GO:0016020">
    <property type="term" value="C:membrane"/>
    <property type="evidence" value="ECO:0007669"/>
    <property type="project" value="InterPro"/>
</dbReference>
<dbReference type="Pfam" id="PF00672">
    <property type="entry name" value="HAMP"/>
    <property type="match status" value="1"/>
</dbReference>
<dbReference type="Proteomes" id="UP000516369">
    <property type="component" value="Chromosome"/>
</dbReference>
<dbReference type="InterPro" id="IPR003660">
    <property type="entry name" value="HAMP_dom"/>
</dbReference>
<protein>
    <submittedName>
        <fullName evidence="3">DUF3365 domain-containing protein</fullName>
    </submittedName>
</protein>
<dbReference type="AlphaFoldDB" id="A0A7H1MYA1"/>
<dbReference type="KEGG" id="dvn:HQ394_02490"/>
<dbReference type="SMART" id="SM00304">
    <property type="entry name" value="HAMP"/>
    <property type="match status" value="1"/>
</dbReference>
<feature type="domain" description="HAMP" evidence="2">
    <location>
        <begin position="233"/>
        <end position="286"/>
    </location>
</feature>
<dbReference type="EMBL" id="CP053923">
    <property type="protein sequence ID" value="QNT68437.1"/>
    <property type="molecule type" value="Genomic_DNA"/>
</dbReference>
<proteinExistence type="predicted"/>
<keyword evidence="4" id="KW-1185">Reference proteome</keyword>
<keyword evidence="1" id="KW-0812">Transmembrane</keyword>
<accession>A0A7H1MYA1</accession>
<keyword evidence="1" id="KW-1133">Transmembrane helix</keyword>
<sequence length="292" mass="32308">MGVRLKFNMVLLSVFCGGLLLSAYVSRAILEHNAREDVIGNARIMLEAARGAANYTVQEIQPLLASQMQQLFLPQSVSFYAATQSTQVIGKNLPEYTYRAVALDPTNPRDRAIDWETEVIREFRSNHKLQELITEHDGPTGRILNLSQPIVITNEKCLLCHSDPKIAPRTMTDIYGTANGFGWTLNEPIGAQIVSVPMAVPLQHAHDAFVAFMALLAGIFVLLFALINLLLHVVVIRPVVQMADVANDISLGKTDVPYYTRSGKDEIASLSASFNRMRRSLETALKMLGETN</sequence>
<dbReference type="SUPFAM" id="SSF158472">
    <property type="entry name" value="HAMP domain-like"/>
    <property type="match status" value="1"/>
</dbReference>
<dbReference type="Pfam" id="PF11845">
    <property type="entry name" value="Tll0287-like"/>
    <property type="match status" value="1"/>
</dbReference>
<keyword evidence="1" id="KW-0472">Membrane</keyword>
<dbReference type="CDD" id="cd06225">
    <property type="entry name" value="HAMP"/>
    <property type="match status" value="1"/>
</dbReference>
<evidence type="ECO:0000313" key="3">
    <source>
        <dbReference type="EMBL" id="QNT68437.1"/>
    </source>
</evidence>
<dbReference type="RefSeq" id="WP_190261874.1">
    <property type="nucleotide sequence ID" value="NZ_CP053923.1"/>
</dbReference>
<dbReference type="PROSITE" id="PS50885">
    <property type="entry name" value="HAMP"/>
    <property type="match status" value="1"/>
</dbReference>
<evidence type="ECO:0000259" key="2">
    <source>
        <dbReference type="PROSITE" id="PS50885"/>
    </source>
</evidence>
<dbReference type="GO" id="GO:0007165">
    <property type="term" value="P:signal transduction"/>
    <property type="evidence" value="ECO:0007669"/>
    <property type="project" value="InterPro"/>
</dbReference>
<dbReference type="Gene3D" id="6.10.340.10">
    <property type="match status" value="1"/>
</dbReference>
<evidence type="ECO:0000256" key="1">
    <source>
        <dbReference type="SAM" id="Phobius"/>
    </source>
</evidence>
<name>A0A7H1MYA1_9PROT</name>
<organism evidence="3 4">
    <name type="scientific">Defluviicoccus vanus</name>
    <dbReference type="NCBI Taxonomy" id="111831"/>
    <lineage>
        <taxon>Bacteria</taxon>
        <taxon>Pseudomonadati</taxon>
        <taxon>Pseudomonadota</taxon>
        <taxon>Alphaproteobacteria</taxon>
        <taxon>Rhodospirillales</taxon>
        <taxon>Rhodospirillaceae</taxon>
        <taxon>Defluviicoccus</taxon>
    </lineage>
</organism>
<gene>
    <name evidence="3" type="ORF">HQ394_02490</name>
</gene>
<dbReference type="InterPro" id="IPR021796">
    <property type="entry name" value="Tll0287-like_dom"/>
</dbReference>